<evidence type="ECO:0000256" key="3">
    <source>
        <dbReference type="ARBA" id="ARBA00022908"/>
    </source>
</evidence>
<dbReference type="GO" id="GO:0006310">
    <property type="term" value="P:DNA recombination"/>
    <property type="evidence" value="ECO:0007669"/>
    <property type="project" value="UniProtKB-KW"/>
</dbReference>
<evidence type="ECO:0000313" key="10">
    <source>
        <dbReference type="Proteomes" id="UP000660861"/>
    </source>
</evidence>
<evidence type="ECO:0000256" key="6">
    <source>
        <dbReference type="PROSITE-ProRule" id="PRU01248"/>
    </source>
</evidence>
<proteinExistence type="inferred from homology"/>
<keyword evidence="5" id="KW-0233">DNA recombination</keyword>
<gene>
    <name evidence="9" type="ORF">H8709_11480</name>
</gene>
<keyword evidence="4 6" id="KW-0238">DNA-binding</keyword>
<organism evidence="9 10">
    <name type="scientific">Zongyangia hominis</name>
    <dbReference type="NCBI Taxonomy" id="2763677"/>
    <lineage>
        <taxon>Bacteria</taxon>
        <taxon>Bacillati</taxon>
        <taxon>Bacillota</taxon>
        <taxon>Clostridia</taxon>
        <taxon>Eubacteriales</taxon>
        <taxon>Oscillospiraceae</taxon>
        <taxon>Zongyangia</taxon>
    </lineage>
</organism>
<dbReference type="PANTHER" id="PTHR30629">
    <property type="entry name" value="PROPHAGE INTEGRASE"/>
    <property type="match status" value="1"/>
</dbReference>
<dbReference type="InterPro" id="IPR044068">
    <property type="entry name" value="CB"/>
</dbReference>
<feature type="domain" description="Tyr recombinase" evidence="7">
    <location>
        <begin position="168"/>
        <end position="392"/>
    </location>
</feature>
<dbReference type="Pfam" id="PF00589">
    <property type="entry name" value="Phage_integrase"/>
    <property type="match status" value="2"/>
</dbReference>
<reference evidence="9" key="1">
    <citation type="submission" date="2020-08" db="EMBL/GenBank/DDBJ databases">
        <title>Genome public.</title>
        <authorList>
            <person name="Liu C."/>
            <person name="Sun Q."/>
        </authorList>
    </citation>
    <scope>NUCLEOTIDE SEQUENCE</scope>
    <source>
        <strain evidence="9">NSJ-54</strain>
    </source>
</reference>
<comment type="function">
    <text evidence="1">Site-specific tyrosine recombinase, which acts by catalyzing the cutting and rejoining of the recombining DNA molecules.</text>
</comment>
<dbReference type="PANTHER" id="PTHR30629:SF2">
    <property type="entry name" value="PROPHAGE INTEGRASE INTS-RELATED"/>
    <property type="match status" value="1"/>
</dbReference>
<evidence type="ECO:0000256" key="2">
    <source>
        <dbReference type="ARBA" id="ARBA00008857"/>
    </source>
</evidence>
<dbReference type="Proteomes" id="UP000660861">
    <property type="component" value="Unassembled WGS sequence"/>
</dbReference>
<sequence length="406" mass="46396">MAKRKMMIPEYGTVMLNGIEYYRTRIEDADGKLVALYARTPEELYNKETNALEQINNATFHRKSPTVAEYCEKWLLMQSVHVRATTLTDYTSKVRRHIIAELGDKRMGEVSLDDIQLALVPVSKKSASVYKSVVILYKSIFRAAKESRIIDDNPTIYLTTKGGGVPQKDKAALTDDQAARLLDTVQGLPPYVFVMLGLYAGLRREEILALKWDAVYLDGDFPYLAVRRAWHTENNRPVILDELKTKAAERNIPLPTCLAECLKEAKANSTSEYVVANRDGEPLSYTQFKRLWQYIVTRTAKPRMARKLVDGKYVKYMLYPELGEKARNNGHVVYSLDFEVTPHQLRHTYITNLIHSSVDPKTVQYLAGHESSKITMDIYAKVKYNRPDELVRTMGNAFAQWDAVRA</sequence>
<comment type="similarity">
    <text evidence="2">Belongs to the 'phage' integrase family.</text>
</comment>
<dbReference type="CDD" id="cd01189">
    <property type="entry name" value="INT_ICEBs1_C_like"/>
    <property type="match status" value="1"/>
</dbReference>
<evidence type="ECO:0000256" key="4">
    <source>
        <dbReference type="ARBA" id="ARBA00023125"/>
    </source>
</evidence>
<name>A0A926EGK6_9FIRM</name>
<feature type="domain" description="Core-binding (CB)" evidence="8">
    <location>
        <begin position="65"/>
        <end position="145"/>
    </location>
</feature>
<dbReference type="SUPFAM" id="SSF56349">
    <property type="entry name" value="DNA breaking-rejoining enzymes"/>
    <property type="match status" value="1"/>
</dbReference>
<evidence type="ECO:0000259" key="7">
    <source>
        <dbReference type="PROSITE" id="PS51898"/>
    </source>
</evidence>
<dbReference type="Gene3D" id="1.10.150.130">
    <property type="match status" value="1"/>
</dbReference>
<dbReference type="GO" id="GO:0003677">
    <property type="term" value="F:DNA binding"/>
    <property type="evidence" value="ECO:0007669"/>
    <property type="project" value="UniProtKB-UniRule"/>
</dbReference>
<evidence type="ECO:0000256" key="5">
    <source>
        <dbReference type="ARBA" id="ARBA00023172"/>
    </source>
</evidence>
<accession>A0A926EGK6</accession>
<dbReference type="PROSITE" id="PS51900">
    <property type="entry name" value="CB"/>
    <property type="match status" value="1"/>
</dbReference>
<dbReference type="PROSITE" id="PS51898">
    <property type="entry name" value="TYR_RECOMBINASE"/>
    <property type="match status" value="1"/>
</dbReference>
<dbReference type="InterPro" id="IPR011010">
    <property type="entry name" value="DNA_brk_join_enz"/>
</dbReference>
<dbReference type="InterPro" id="IPR010998">
    <property type="entry name" value="Integrase_recombinase_N"/>
</dbReference>
<dbReference type="AlphaFoldDB" id="A0A926EGK6"/>
<dbReference type="EMBL" id="JACRTC010000013">
    <property type="protein sequence ID" value="MBC8571436.1"/>
    <property type="molecule type" value="Genomic_DNA"/>
</dbReference>
<evidence type="ECO:0000313" key="9">
    <source>
        <dbReference type="EMBL" id="MBC8571436.1"/>
    </source>
</evidence>
<evidence type="ECO:0000256" key="1">
    <source>
        <dbReference type="ARBA" id="ARBA00003283"/>
    </source>
</evidence>
<dbReference type="InterPro" id="IPR013762">
    <property type="entry name" value="Integrase-like_cat_sf"/>
</dbReference>
<evidence type="ECO:0000259" key="8">
    <source>
        <dbReference type="PROSITE" id="PS51900"/>
    </source>
</evidence>
<dbReference type="RefSeq" id="WP_002587452.1">
    <property type="nucleotide sequence ID" value="NZ_JACRTC010000013.1"/>
</dbReference>
<dbReference type="InterPro" id="IPR050808">
    <property type="entry name" value="Phage_Integrase"/>
</dbReference>
<dbReference type="InterPro" id="IPR002104">
    <property type="entry name" value="Integrase_catalytic"/>
</dbReference>
<keyword evidence="10" id="KW-1185">Reference proteome</keyword>
<comment type="caution">
    <text evidence="9">The sequence shown here is derived from an EMBL/GenBank/DDBJ whole genome shotgun (WGS) entry which is preliminary data.</text>
</comment>
<dbReference type="Gene3D" id="1.10.443.10">
    <property type="entry name" value="Intergrase catalytic core"/>
    <property type="match status" value="1"/>
</dbReference>
<protein>
    <submittedName>
        <fullName evidence="9">Site-specific integrase</fullName>
    </submittedName>
</protein>
<keyword evidence="3" id="KW-0229">DNA integration</keyword>
<dbReference type="Pfam" id="PF14659">
    <property type="entry name" value="Phage_int_SAM_3"/>
    <property type="match status" value="1"/>
</dbReference>
<dbReference type="InterPro" id="IPR004107">
    <property type="entry name" value="Integrase_SAM-like_N"/>
</dbReference>
<dbReference type="GO" id="GO:0015074">
    <property type="term" value="P:DNA integration"/>
    <property type="evidence" value="ECO:0007669"/>
    <property type="project" value="UniProtKB-KW"/>
</dbReference>